<proteinExistence type="predicted"/>
<dbReference type="Proteomes" id="UP000586031">
    <property type="component" value="Unassembled WGS sequence"/>
</dbReference>
<sequence>MGRKFKDRVRDAYYLADPDDLRKTYLSYIDYLNVKSSPVNYSVDEIRELQILVVEMKKELKELKGEV</sequence>
<protein>
    <submittedName>
        <fullName evidence="1">Uncharacterized protein</fullName>
    </submittedName>
</protein>
<comment type="caution">
    <text evidence="1">The sequence shown here is derived from an EMBL/GenBank/DDBJ whole genome shotgun (WGS) entry which is preliminary data.</text>
</comment>
<gene>
    <name evidence="1" type="ORF">HA271_05075</name>
</gene>
<reference evidence="2" key="1">
    <citation type="journal article" date="2020" name="bioRxiv">
        <title>A rank-normalized archaeal taxonomy based on genome phylogeny resolves widespread incomplete and uneven classifications.</title>
        <authorList>
            <person name="Rinke C."/>
            <person name="Chuvochina M."/>
            <person name="Mussig A.J."/>
            <person name="Chaumeil P.-A."/>
            <person name="Waite D.W."/>
            <person name="Whitman W.B."/>
            <person name="Parks D.H."/>
            <person name="Hugenholtz P."/>
        </authorList>
    </citation>
    <scope>NUCLEOTIDE SEQUENCE [LARGE SCALE GENOMIC DNA]</scope>
</reference>
<dbReference type="EMBL" id="DUHE01000148">
    <property type="protein sequence ID" value="HII84203.1"/>
    <property type="molecule type" value="Genomic_DNA"/>
</dbReference>
<evidence type="ECO:0000313" key="2">
    <source>
        <dbReference type="Proteomes" id="UP000586031"/>
    </source>
</evidence>
<evidence type="ECO:0000313" key="1">
    <source>
        <dbReference type="EMBL" id="HII84203.1"/>
    </source>
</evidence>
<organism evidence="1 2">
    <name type="scientific">Methanobacterium subterraneum</name>
    <dbReference type="NCBI Taxonomy" id="59277"/>
    <lineage>
        <taxon>Archaea</taxon>
        <taxon>Methanobacteriati</taxon>
        <taxon>Methanobacteriota</taxon>
        <taxon>Methanomada group</taxon>
        <taxon>Methanobacteria</taxon>
        <taxon>Methanobacteriales</taxon>
        <taxon>Methanobacteriaceae</taxon>
        <taxon>Methanobacterium</taxon>
    </lineage>
</organism>
<name>A0A7J4TKZ1_9EURY</name>
<dbReference type="AlphaFoldDB" id="A0A7J4TKZ1"/>
<accession>A0A7J4TKZ1</accession>